<gene>
    <name evidence="9 12" type="primary">mfd</name>
    <name evidence="12" type="ORF">HMPREF0971_02286</name>
</gene>
<dbReference type="STRING" id="649760.HMPREF0971_02286"/>
<dbReference type="InterPro" id="IPR037235">
    <property type="entry name" value="TRCF-like_C_D7"/>
</dbReference>
<dbReference type="HOGENOM" id="CLU_005122_1_4_10"/>
<sequence length="1139" mass="129673">MAPQTGALLKLLQDKQGGNIFLQGQQASATPLLFASVAEKTVQTFLFVLQDADEAGYFYHDLTQVMGTENVLFFPSSYKRSVKYGQRDSANEILRTEVLAKVSARDVKAHEALFIVSYPEALAELVISKKHLDERRLSLKTGQQQIDITDVAHTLRDYGFQEVDYVYEPGQFAVRGSILDVYSFSCEYPYRIDFFGREIDTIRTFEVQDQLSKDKQSDIEIVPELATSATEKISFLKFLPSDTVLVAKDFAYIHDVIEHVYAEGFSRQAVTERLEGATEMEQKQIMSELNKEKSLITPYQFTEDAATFRRIEFGMNAGKTGVMSTQKAKKYDVLKFKITPQPLFHKNFDLLVDTFEDYILKGYKLYILADSDKQTQRLKDIFADMDSQKAQSITFEPVNRTLHEGFTDDALKLCFFTDHQIFDRYHKYNLKSDGARAGKMALTMKELQEMEPGDFIVHVDFGIGKFGGLVRVPAGNSYQEMIRIIYQHNDKVDVSIHSLYKISKYRRADTGEPPRLSTLGTGAWDRLKEKTKKRIKDIARDLIKLYAQRRHEKGYAFSGDSYLQHELEASFLYEDTPDQSKATQDVKADMESQRPMDRLVCGDVGFGKTEVAVRAAFKAACDSKQVAVLVPTTVLAYQHYQTFKNRLKGMPVRVDYLSRARSAKQTKQVLTDLEDDKIDILIGTHKLLGKSVKWHDLGLLIIDEEQKFGVSTKEKLRKMKTNVDTLTMSATPIPRTLQFSLMGARDMSIIRTPPPNRYPIHTELATFSHEVIADAINFEMSRNGQVYFVHDRINGLQEIANLIHKYVPDCRVAIGHGQMPPDRLEKVLMGFMNYDYDVLLSTTIVENGIDISNANTMIINDAHRFGLSDLHQMRGRVGRSNRKAFCYLLAPPKTSLTPEARRRLEALENFSELGSGFDLAMQDLDIRGAGNLLGAEQSGFMEDLGYETYQKILSQAVTELKNDEFHELYAEQIAQGKDISGDEFVEDCAIESDLEMYFPDNYVPGSSERMLLYRELDNINNDNDLETYRQRLMDRFGEVPHEALELMQVVPLRRLGKRLGCEKIMLRQGKMNMQFVANPDSAYYQSKTFSAVINYVGNHPRRCDFKQVGTRRLLTVSQIPTVEAAVNVLRAMLNGLSAC</sequence>
<organism evidence="12 13">
    <name type="scientific">Segatella oris F0302</name>
    <dbReference type="NCBI Taxonomy" id="649760"/>
    <lineage>
        <taxon>Bacteria</taxon>
        <taxon>Pseudomonadati</taxon>
        <taxon>Bacteroidota</taxon>
        <taxon>Bacteroidia</taxon>
        <taxon>Bacteroidales</taxon>
        <taxon>Prevotellaceae</taxon>
        <taxon>Segatella</taxon>
    </lineage>
</organism>
<evidence type="ECO:0000259" key="11">
    <source>
        <dbReference type="PROSITE" id="PS51194"/>
    </source>
</evidence>
<comment type="similarity">
    <text evidence="9">In the N-terminal section; belongs to the UvrB family.</text>
</comment>
<dbReference type="InterPro" id="IPR011545">
    <property type="entry name" value="DEAD/DEAH_box_helicase_dom"/>
</dbReference>
<dbReference type="SUPFAM" id="SSF143517">
    <property type="entry name" value="TRCF domain-like"/>
    <property type="match status" value="1"/>
</dbReference>
<dbReference type="Pfam" id="PF00271">
    <property type="entry name" value="Helicase_C"/>
    <property type="match status" value="1"/>
</dbReference>
<dbReference type="Pfam" id="PF02559">
    <property type="entry name" value="CarD_TRCF_RID"/>
    <property type="match status" value="1"/>
</dbReference>
<dbReference type="CDD" id="cd17991">
    <property type="entry name" value="DEXHc_TRCF"/>
    <property type="match status" value="1"/>
</dbReference>
<evidence type="ECO:0000256" key="1">
    <source>
        <dbReference type="ARBA" id="ARBA00022490"/>
    </source>
</evidence>
<dbReference type="InterPro" id="IPR001650">
    <property type="entry name" value="Helicase_C-like"/>
</dbReference>
<keyword evidence="5" id="KW-0347">Helicase</keyword>
<dbReference type="AlphaFoldDB" id="D1QTF8"/>
<keyword evidence="4 9" id="KW-0378">Hydrolase</keyword>
<dbReference type="PANTHER" id="PTHR47964:SF1">
    <property type="entry name" value="ATP-DEPENDENT DNA HELICASE HOMOLOG RECG, CHLOROPLASTIC"/>
    <property type="match status" value="1"/>
</dbReference>
<dbReference type="InterPro" id="IPR005118">
    <property type="entry name" value="TRCF_C"/>
</dbReference>
<feature type="domain" description="Helicase ATP-binding" evidence="10">
    <location>
        <begin position="589"/>
        <end position="750"/>
    </location>
</feature>
<dbReference type="InterPro" id="IPR027417">
    <property type="entry name" value="P-loop_NTPase"/>
</dbReference>
<dbReference type="InterPro" id="IPR014001">
    <property type="entry name" value="Helicase_ATP-bd"/>
</dbReference>
<keyword evidence="2 9" id="KW-0547">Nucleotide-binding</keyword>
<dbReference type="InterPro" id="IPR004576">
    <property type="entry name" value="Mfd"/>
</dbReference>
<dbReference type="Pfam" id="PF17757">
    <property type="entry name" value="UvrB_inter"/>
    <property type="match status" value="1"/>
</dbReference>
<dbReference type="GO" id="GO:0005737">
    <property type="term" value="C:cytoplasm"/>
    <property type="evidence" value="ECO:0007669"/>
    <property type="project" value="UniProtKB-SubCell"/>
</dbReference>
<dbReference type="GO" id="GO:0005524">
    <property type="term" value="F:ATP binding"/>
    <property type="evidence" value="ECO:0007669"/>
    <property type="project" value="UniProtKB-UniRule"/>
</dbReference>
<evidence type="ECO:0000256" key="2">
    <source>
        <dbReference type="ARBA" id="ARBA00022741"/>
    </source>
</evidence>
<dbReference type="Pfam" id="PF00270">
    <property type="entry name" value="DEAD"/>
    <property type="match status" value="1"/>
</dbReference>
<dbReference type="Gene3D" id="3.90.1150.50">
    <property type="entry name" value="Transcription-repair-coupling factor, D7 domain"/>
    <property type="match status" value="1"/>
</dbReference>
<keyword evidence="1 9" id="KW-0963">Cytoplasm</keyword>
<comment type="function">
    <text evidence="9">Couples transcription and DNA repair by recognizing RNA polymerase (RNAP) stalled at DNA lesions. Mediates ATP-dependent release of RNAP and its truncated transcript from the DNA, and recruitment of nucleotide excision repair machinery to the damaged site.</text>
</comment>
<evidence type="ECO:0000256" key="7">
    <source>
        <dbReference type="ARBA" id="ARBA00023125"/>
    </source>
</evidence>
<dbReference type="Proteomes" id="UP000004079">
    <property type="component" value="Unassembled WGS sequence"/>
</dbReference>
<evidence type="ECO:0000313" key="12">
    <source>
        <dbReference type="EMBL" id="EFB31438.1"/>
    </source>
</evidence>
<keyword evidence="6 9" id="KW-0067">ATP-binding</keyword>
<dbReference type="EC" id="3.6.4.-" evidence="9"/>
<dbReference type="InterPro" id="IPR003711">
    <property type="entry name" value="CarD-like/TRCF_RID"/>
</dbReference>
<name>D1QTF8_9BACT</name>
<dbReference type="Gene3D" id="3.30.2060.10">
    <property type="entry name" value="Penicillin-binding protein 1b domain"/>
    <property type="match status" value="1"/>
</dbReference>
<dbReference type="PROSITE" id="PS51192">
    <property type="entry name" value="HELICASE_ATP_BIND_1"/>
    <property type="match status" value="1"/>
</dbReference>
<keyword evidence="7 9" id="KW-0238">DNA-binding</keyword>
<dbReference type="PROSITE" id="PS51194">
    <property type="entry name" value="HELICASE_CTER"/>
    <property type="match status" value="1"/>
</dbReference>
<dbReference type="Pfam" id="PF03461">
    <property type="entry name" value="TRCF"/>
    <property type="match status" value="1"/>
</dbReference>
<reference evidence="12 13" key="1">
    <citation type="submission" date="2009-11" db="EMBL/GenBank/DDBJ databases">
        <authorList>
            <person name="Weinstock G."/>
            <person name="Sodergren E."/>
            <person name="Clifton S."/>
            <person name="Fulton L."/>
            <person name="Fulton B."/>
            <person name="Courtney L."/>
            <person name="Fronick C."/>
            <person name="Harrison M."/>
            <person name="Strong C."/>
            <person name="Farmer C."/>
            <person name="Delahaunty K."/>
            <person name="Markovic C."/>
            <person name="Hall O."/>
            <person name="Minx P."/>
            <person name="Tomlinson C."/>
            <person name="Mitreva M."/>
            <person name="Nelson J."/>
            <person name="Hou S."/>
            <person name="Wollam A."/>
            <person name="Pepin K.H."/>
            <person name="Johnson M."/>
            <person name="Bhonagiri V."/>
            <person name="Nash W.E."/>
            <person name="Warren W."/>
            <person name="Chinwalla A."/>
            <person name="Mardis E.R."/>
            <person name="Wilson R.K."/>
        </authorList>
    </citation>
    <scope>NUCLEOTIDE SEQUENCE [LARGE SCALE GENOMIC DNA]</scope>
    <source>
        <strain evidence="12 13">F0302</strain>
    </source>
</reference>
<dbReference type="EMBL" id="ACUZ02000037">
    <property type="protein sequence ID" value="EFB31438.1"/>
    <property type="molecule type" value="Genomic_DNA"/>
</dbReference>
<keyword evidence="3 9" id="KW-0227">DNA damage</keyword>
<dbReference type="RefSeq" id="WP_004374260.1">
    <property type="nucleotide sequence ID" value="NZ_GG703887.1"/>
</dbReference>
<evidence type="ECO:0000256" key="6">
    <source>
        <dbReference type="ARBA" id="ARBA00022840"/>
    </source>
</evidence>
<dbReference type="InterPro" id="IPR036101">
    <property type="entry name" value="CarD-like/TRCF_RID_sf"/>
</dbReference>
<feature type="domain" description="Helicase C-terminal" evidence="11">
    <location>
        <begin position="771"/>
        <end position="925"/>
    </location>
</feature>
<dbReference type="GO" id="GO:0003684">
    <property type="term" value="F:damaged DNA binding"/>
    <property type="evidence" value="ECO:0007669"/>
    <property type="project" value="InterPro"/>
</dbReference>
<dbReference type="GO" id="GO:0006355">
    <property type="term" value="P:regulation of DNA-templated transcription"/>
    <property type="evidence" value="ECO:0007669"/>
    <property type="project" value="UniProtKB-UniRule"/>
</dbReference>
<dbReference type="GO" id="GO:0000716">
    <property type="term" value="P:transcription-coupled nucleotide-excision repair, DNA damage recognition"/>
    <property type="evidence" value="ECO:0007669"/>
    <property type="project" value="UniProtKB-UniRule"/>
</dbReference>
<accession>D1QTF8</accession>
<dbReference type="SMART" id="SM01058">
    <property type="entry name" value="CarD_TRCF"/>
    <property type="match status" value="1"/>
</dbReference>
<dbReference type="SMART" id="SM00487">
    <property type="entry name" value="DEXDc"/>
    <property type="match status" value="1"/>
</dbReference>
<evidence type="ECO:0000256" key="4">
    <source>
        <dbReference type="ARBA" id="ARBA00022801"/>
    </source>
</evidence>
<dbReference type="SUPFAM" id="SSF141259">
    <property type="entry name" value="CarD-like"/>
    <property type="match status" value="1"/>
</dbReference>
<dbReference type="SUPFAM" id="SSF52540">
    <property type="entry name" value="P-loop containing nucleoside triphosphate hydrolases"/>
    <property type="match status" value="4"/>
</dbReference>
<comment type="subcellular location">
    <subcellularLocation>
        <location evidence="9">Cytoplasm</location>
    </subcellularLocation>
</comment>
<evidence type="ECO:0000256" key="5">
    <source>
        <dbReference type="ARBA" id="ARBA00022806"/>
    </source>
</evidence>
<dbReference type="Gene3D" id="2.40.10.170">
    <property type="match status" value="1"/>
</dbReference>
<dbReference type="InterPro" id="IPR047112">
    <property type="entry name" value="RecG/Mfd"/>
</dbReference>
<proteinExistence type="inferred from homology"/>
<evidence type="ECO:0000256" key="9">
    <source>
        <dbReference type="HAMAP-Rule" id="MF_00969"/>
    </source>
</evidence>
<keyword evidence="8 9" id="KW-0234">DNA repair</keyword>
<comment type="similarity">
    <text evidence="9">In the C-terminal section; belongs to the helicase family. RecG subfamily.</text>
</comment>
<evidence type="ECO:0000313" key="13">
    <source>
        <dbReference type="Proteomes" id="UP000004079"/>
    </source>
</evidence>
<dbReference type="PANTHER" id="PTHR47964">
    <property type="entry name" value="ATP-DEPENDENT DNA HELICASE HOMOLOG RECG, CHLOROPLASTIC"/>
    <property type="match status" value="1"/>
</dbReference>
<dbReference type="GO" id="GO:0016787">
    <property type="term" value="F:hydrolase activity"/>
    <property type="evidence" value="ECO:0007669"/>
    <property type="project" value="UniProtKB-KW"/>
</dbReference>
<dbReference type="SMART" id="SM00490">
    <property type="entry name" value="HELICc"/>
    <property type="match status" value="1"/>
</dbReference>
<protein>
    <recommendedName>
        <fullName evidence="9">Transcription-repair-coupling factor</fullName>
        <shortName evidence="9">TRCF</shortName>
        <ecNumber evidence="9">3.6.4.-</ecNumber>
    </recommendedName>
</protein>
<dbReference type="HAMAP" id="MF_00969">
    <property type="entry name" value="TRCF"/>
    <property type="match status" value="1"/>
</dbReference>
<dbReference type="InterPro" id="IPR041471">
    <property type="entry name" value="UvrB_inter"/>
</dbReference>
<dbReference type="NCBIfam" id="TIGR00580">
    <property type="entry name" value="mfd"/>
    <property type="match status" value="1"/>
</dbReference>
<comment type="caution">
    <text evidence="12">The sequence shown here is derived from an EMBL/GenBank/DDBJ whole genome shotgun (WGS) entry which is preliminary data.</text>
</comment>
<evidence type="ECO:0000256" key="3">
    <source>
        <dbReference type="ARBA" id="ARBA00022763"/>
    </source>
</evidence>
<evidence type="ECO:0000256" key="8">
    <source>
        <dbReference type="ARBA" id="ARBA00023204"/>
    </source>
</evidence>
<dbReference type="Gene3D" id="3.40.50.300">
    <property type="entry name" value="P-loop containing nucleotide triphosphate hydrolases"/>
    <property type="match status" value="2"/>
</dbReference>
<dbReference type="GO" id="GO:0003678">
    <property type="term" value="F:DNA helicase activity"/>
    <property type="evidence" value="ECO:0007669"/>
    <property type="project" value="TreeGrafter"/>
</dbReference>
<evidence type="ECO:0000259" key="10">
    <source>
        <dbReference type="PROSITE" id="PS51192"/>
    </source>
</evidence>
<dbReference type="SMART" id="SM00982">
    <property type="entry name" value="TRCF"/>
    <property type="match status" value="1"/>
</dbReference>